<evidence type="ECO:0000313" key="2">
    <source>
        <dbReference type="Proteomes" id="UP000828390"/>
    </source>
</evidence>
<reference evidence="1" key="1">
    <citation type="journal article" date="2019" name="bioRxiv">
        <title>The Genome of the Zebra Mussel, Dreissena polymorpha: A Resource for Invasive Species Research.</title>
        <authorList>
            <person name="McCartney M.A."/>
            <person name="Auch B."/>
            <person name="Kono T."/>
            <person name="Mallez S."/>
            <person name="Zhang Y."/>
            <person name="Obille A."/>
            <person name="Becker A."/>
            <person name="Abrahante J.E."/>
            <person name="Garbe J."/>
            <person name="Badalamenti J.P."/>
            <person name="Herman A."/>
            <person name="Mangelson H."/>
            <person name="Liachko I."/>
            <person name="Sullivan S."/>
            <person name="Sone E.D."/>
            <person name="Koren S."/>
            <person name="Silverstein K.A.T."/>
            <person name="Beckman K.B."/>
            <person name="Gohl D.M."/>
        </authorList>
    </citation>
    <scope>NUCLEOTIDE SEQUENCE</scope>
    <source>
        <strain evidence="1">Duluth1</strain>
        <tissue evidence="1">Whole animal</tissue>
    </source>
</reference>
<accession>A0A9D3YKX4</accession>
<proteinExistence type="predicted"/>
<protein>
    <submittedName>
        <fullName evidence="1">Uncharacterized protein</fullName>
    </submittedName>
</protein>
<comment type="caution">
    <text evidence="1">The sequence shown here is derived from an EMBL/GenBank/DDBJ whole genome shotgun (WGS) entry which is preliminary data.</text>
</comment>
<reference evidence="1" key="2">
    <citation type="submission" date="2020-11" db="EMBL/GenBank/DDBJ databases">
        <authorList>
            <person name="McCartney M.A."/>
            <person name="Auch B."/>
            <person name="Kono T."/>
            <person name="Mallez S."/>
            <person name="Becker A."/>
            <person name="Gohl D.M."/>
            <person name="Silverstein K.A.T."/>
            <person name="Koren S."/>
            <person name="Bechman K.B."/>
            <person name="Herman A."/>
            <person name="Abrahante J.E."/>
            <person name="Garbe J."/>
        </authorList>
    </citation>
    <scope>NUCLEOTIDE SEQUENCE</scope>
    <source>
        <strain evidence="1">Duluth1</strain>
        <tissue evidence="1">Whole animal</tissue>
    </source>
</reference>
<dbReference type="AlphaFoldDB" id="A0A9D3YKX4"/>
<dbReference type="Proteomes" id="UP000828390">
    <property type="component" value="Unassembled WGS sequence"/>
</dbReference>
<sequence>MVVLISLWKHLNWTSRIKVRCLPEINAGPALHWNGPRVENKQDLFESFYEFCLSMNVDSLCIRLSCERSGWVMTSHFCNRRVNTHSQGM</sequence>
<gene>
    <name evidence="1" type="ORF">DPMN_076882</name>
</gene>
<dbReference type="EMBL" id="JAIWYP010000015">
    <property type="protein sequence ID" value="KAH3701886.1"/>
    <property type="molecule type" value="Genomic_DNA"/>
</dbReference>
<keyword evidence="2" id="KW-1185">Reference proteome</keyword>
<name>A0A9D3YKX4_DREPO</name>
<organism evidence="1 2">
    <name type="scientific">Dreissena polymorpha</name>
    <name type="common">Zebra mussel</name>
    <name type="synonym">Mytilus polymorpha</name>
    <dbReference type="NCBI Taxonomy" id="45954"/>
    <lineage>
        <taxon>Eukaryota</taxon>
        <taxon>Metazoa</taxon>
        <taxon>Spiralia</taxon>
        <taxon>Lophotrochozoa</taxon>
        <taxon>Mollusca</taxon>
        <taxon>Bivalvia</taxon>
        <taxon>Autobranchia</taxon>
        <taxon>Heteroconchia</taxon>
        <taxon>Euheterodonta</taxon>
        <taxon>Imparidentia</taxon>
        <taxon>Neoheterodontei</taxon>
        <taxon>Myida</taxon>
        <taxon>Dreissenoidea</taxon>
        <taxon>Dreissenidae</taxon>
        <taxon>Dreissena</taxon>
    </lineage>
</organism>
<evidence type="ECO:0000313" key="1">
    <source>
        <dbReference type="EMBL" id="KAH3701886.1"/>
    </source>
</evidence>